<evidence type="ECO:0000313" key="1">
    <source>
        <dbReference type="EMBL" id="KRZ72524.1"/>
    </source>
</evidence>
<proteinExistence type="predicted"/>
<protein>
    <recommendedName>
        <fullName evidence="3">PiggyBac transposable element-derived protein domain-containing protein</fullName>
    </recommendedName>
</protein>
<reference evidence="1 2" key="1">
    <citation type="submission" date="2015-01" db="EMBL/GenBank/DDBJ databases">
        <title>Evolution of Trichinella species and genotypes.</title>
        <authorList>
            <person name="Korhonen P.K."/>
            <person name="Edoardo P."/>
            <person name="Giuseppe L.R."/>
            <person name="Gasser R.B."/>
        </authorList>
    </citation>
    <scope>NUCLEOTIDE SEQUENCE [LARGE SCALE GENOMIC DNA]</scope>
    <source>
        <strain evidence="1">ISS1980</strain>
    </source>
</reference>
<dbReference type="OrthoDB" id="10571407at2759"/>
<evidence type="ECO:0008006" key="3">
    <source>
        <dbReference type="Google" id="ProtNLM"/>
    </source>
</evidence>
<gene>
    <name evidence="1" type="ORF">T10_7646</name>
</gene>
<accession>A0A0V1MLL3</accession>
<evidence type="ECO:0000313" key="2">
    <source>
        <dbReference type="Proteomes" id="UP000054843"/>
    </source>
</evidence>
<dbReference type="Proteomes" id="UP000054843">
    <property type="component" value="Unassembled WGS sequence"/>
</dbReference>
<keyword evidence="2" id="KW-1185">Reference proteome</keyword>
<comment type="caution">
    <text evidence="1">The sequence shown here is derived from an EMBL/GenBank/DDBJ whole genome shotgun (WGS) entry which is preliminary data.</text>
</comment>
<dbReference type="EMBL" id="JYDO01000077">
    <property type="protein sequence ID" value="KRZ72524.1"/>
    <property type="molecule type" value="Genomic_DNA"/>
</dbReference>
<organism evidence="1 2">
    <name type="scientific">Trichinella papuae</name>
    <dbReference type="NCBI Taxonomy" id="268474"/>
    <lineage>
        <taxon>Eukaryota</taxon>
        <taxon>Metazoa</taxon>
        <taxon>Ecdysozoa</taxon>
        <taxon>Nematoda</taxon>
        <taxon>Enoplea</taxon>
        <taxon>Dorylaimia</taxon>
        <taxon>Trichinellida</taxon>
        <taxon>Trichinellidae</taxon>
        <taxon>Trichinella</taxon>
    </lineage>
</organism>
<name>A0A0V1MLL3_9BILA</name>
<dbReference type="AlphaFoldDB" id="A0A0V1MLL3"/>
<sequence length="114" mass="13466">MFDENMVAQIHRHTNRGMRILKKREFTFAEIYAALGIIIRASADKDNLPAVDDLYLPNDRLHEKFAKKTDKMAAVREIWNMFQNNLMKHYVPSECLIIYEQVYGFCGNKPWRTV</sequence>